<proteinExistence type="predicted"/>
<protein>
    <recommendedName>
        <fullName evidence="3">Lipoprotein</fullName>
    </recommendedName>
</protein>
<accession>M5DNA3</accession>
<name>M5DNA3_9GAMM</name>
<organism evidence="1 2">
    <name type="scientific">Thalassolituus oleivorans MIL-1</name>
    <dbReference type="NCBI Taxonomy" id="1298593"/>
    <lineage>
        <taxon>Bacteria</taxon>
        <taxon>Pseudomonadati</taxon>
        <taxon>Pseudomonadota</taxon>
        <taxon>Gammaproteobacteria</taxon>
        <taxon>Oceanospirillales</taxon>
        <taxon>Oceanospirillaceae</taxon>
        <taxon>Thalassolituus</taxon>
    </lineage>
</organism>
<evidence type="ECO:0000313" key="2">
    <source>
        <dbReference type="Proteomes" id="UP000011866"/>
    </source>
</evidence>
<dbReference type="KEGG" id="tol:TOL_0477"/>
<dbReference type="PROSITE" id="PS51257">
    <property type="entry name" value="PROKAR_LIPOPROTEIN"/>
    <property type="match status" value="1"/>
</dbReference>
<evidence type="ECO:0000313" key="1">
    <source>
        <dbReference type="EMBL" id="CCU70916.1"/>
    </source>
</evidence>
<dbReference type="Proteomes" id="UP000011866">
    <property type="component" value="Chromosome"/>
</dbReference>
<keyword evidence="2" id="KW-1185">Reference proteome</keyword>
<evidence type="ECO:0008006" key="3">
    <source>
        <dbReference type="Google" id="ProtNLM"/>
    </source>
</evidence>
<dbReference type="GeneID" id="79175464"/>
<dbReference type="RefSeq" id="WP_015485656.1">
    <property type="nucleotide sequence ID" value="NC_020888.1"/>
</dbReference>
<sequence length="86" mass="9637">MKRSKLLMAIVATLIATGSTGCTSQRVQYQILPLLLPERPLLPAISADELQCLSAETYSKLAERNRLRRQYAEQLETIITSTHGQH</sequence>
<dbReference type="EMBL" id="HF680312">
    <property type="protein sequence ID" value="CCU70916.1"/>
    <property type="molecule type" value="Genomic_DNA"/>
</dbReference>
<reference evidence="1 2" key="1">
    <citation type="journal article" date="2013" name="Genome Announc.">
        <title>Genome Sequence of Thalassolituus oleivorans MIL-1 (DSM 14913T).</title>
        <authorList>
            <person name="Golyshin P.N."/>
            <person name="Werner J."/>
            <person name="Chernikova T.N."/>
            <person name="Tran H."/>
            <person name="Ferrer M."/>
            <person name="Yakimov M.M."/>
            <person name="Teeling H."/>
            <person name="Golyshina O.V."/>
        </authorList>
    </citation>
    <scope>NUCLEOTIDE SEQUENCE [LARGE SCALE GENOMIC DNA]</scope>
    <source>
        <strain evidence="1 2">MIL-1</strain>
    </source>
</reference>
<dbReference type="HOGENOM" id="CLU_2496842_0_0_6"/>
<gene>
    <name evidence="1" type="ORF">TOL_0477</name>
</gene>
<dbReference type="AlphaFoldDB" id="M5DNA3"/>